<dbReference type="InterPro" id="IPR007712">
    <property type="entry name" value="RelE/ParE_toxin"/>
</dbReference>
<evidence type="ECO:0000256" key="1">
    <source>
        <dbReference type="ARBA" id="ARBA00006226"/>
    </source>
</evidence>
<reference evidence="3 4" key="1">
    <citation type="submission" date="2015-06" db="EMBL/GenBank/DDBJ databases">
        <title>Improved classification and identification of acetic acid bacteria using matrix-assisted laser desorption/ionization time-of-flight mass spectrometry; Gluconobacter nephelii and Gluconobacter uchimurae are later heterotypic synonyms of Gluconobacter japonicus and Gluconobacter oxydans, respectively.</title>
        <authorList>
            <person name="Li L."/>
            <person name="Cleenwerck I."/>
            <person name="De Vuyst L."/>
            <person name="Vandamme P."/>
        </authorList>
    </citation>
    <scope>NUCLEOTIDE SEQUENCE [LARGE SCALE GENOMIC DNA]</scope>
    <source>
        <strain evidence="3 4">LMG 1625</strain>
    </source>
</reference>
<protein>
    <recommendedName>
        <fullName evidence="5">Plasmid stabilization protein</fullName>
    </recommendedName>
</protein>
<dbReference type="Proteomes" id="UP000075473">
    <property type="component" value="Unassembled WGS sequence"/>
</dbReference>
<dbReference type="PATRIC" id="fig|178900.5.peg.2328"/>
<dbReference type="InterPro" id="IPR051803">
    <property type="entry name" value="TA_system_RelE-like_toxin"/>
</dbReference>
<keyword evidence="2" id="KW-1277">Toxin-antitoxin system</keyword>
<comment type="similarity">
    <text evidence="1">Belongs to the RelE toxin family.</text>
</comment>
<accession>A0A149QYN9</accession>
<name>A0A149QYN9_9PROT</name>
<dbReference type="Gene3D" id="3.30.2310.20">
    <property type="entry name" value="RelE-like"/>
    <property type="match status" value="1"/>
</dbReference>
<comment type="caution">
    <text evidence="3">The sequence shown here is derived from an EMBL/GenBank/DDBJ whole genome shotgun (WGS) entry which is preliminary data.</text>
</comment>
<evidence type="ECO:0000313" key="4">
    <source>
        <dbReference type="Proteomes" id="UP000075473"/>
    </source>
</evidence>
<dbReference type="PANTHER" id="PTHR33755:SF7">
    <property type="entry name" value="TOXIN MODULE OF TOXIN-ANTITOXIN SYSTEM RELE_STBE FAMILY"/>
    <property type="match status" value="1"/>
</dbReference>
<dbReference type="InterPro" id="IPR035093">
    <property type="entry name" value="RelE/ParE_toxin_dom_sf"/>
</dbReference>
<dbReference type="AlphaFoldDB" id="A0A149QYN9"/>
<sequence>MKYEWTAKAVSDLQTLTADFDHPRAAARVMRRLTTAPDVLIQFPRMGTLLPVFSPREVRRFIVDDYEIRYEVTADALFITDVFHTRQDRETFH</sequence>
<dbReference type="EMBL" id="LHZA01000077">
    <property type="protein sequence ID" value="KXV02381.1"/>
    <property type="molecule type" value="Genomic_DNA"/>
</dbReference>
<proteinExistence type="inferred from homology"/>
<gene>
    <name evidence="3" type="ORF">AD928_00960</name>
</gene>
<dbReference type="RefSeq" id="WP_062247526.1">
    <property type="nucleotide sequence ID" value="NZ_LHZA01000077.1"/>
</dbReference>
<evidence type="ECO:0000256" key="2">
    <source>
        <dbReference type="ARBA" id="ARBA00022649"/>
    </source>
</evidence>
<evidence type="ECO:0008006" key="5">
    <source>
        <dbReference type="Google" id="ProtNLM"/>
    </source>
</evidence>
<organism evidence="3 4">
    <name type="scientific">Acetobacter cerevisiae</name>
    <dbReference type="NCBI Taxonomy" id="178900"/>
    <lineage>
        <taxon>Bacteria</taxon>
        <taxon>Pseudomonadati</taxon>
        <taxon>Pseudomonadota</taxon>
        <taxon>Alphaproteobacteria</taxon>
        <taxon>Acetobacterales</taxon>
        <taxon>Acetobacteraceae</taxon>
        <taxon>Acetobacter</taxon>
    </lineage>
</organism>
<evidence type="ECO:0000313" key="3">
    <source>
        <dbReference type="EMBL" id="KXV02381.1"/>
    </source>
</evidence>
<dbReference type="Pfam" id="PF05016">
    <property type="entry name" value="ParE_toxin"/>
    <property type="match status" value="1"/>
</dbReference>
<dbReference type="PANTHER" id="PTHR33755">
    <property type="entry name" value="TOXIN PARE1-RELATED"/>
    <property type="match status" value="1"/>
</dbReference>